<evidence type="ECO:0000256" key="1">
    <source>
        <dbReference type="SAM" id="MobiDB-lite"/>
    </source>
</evidence>
<organism evidence="2 3">
    <name type="scientific">Datura stramonium</name>
    <name type="common">Jimsonweed</name>
    <name type="synonym">Common thornapple</name>
    <dbReference type="NCBI Taxonomy" id="4076"/>
    <lineage>
        <taxon>Eukaryota</taxon>
        <taxon>Viridiplantae</taxon>
        <taxon>Streptophyta</taxon>
        <taxon>Embryophyta</taxon>
        <taxon>Tracheophyta</taxon>
        <taxon>Spermatophyta</taxon>
        <taxon>Magnoliopsida</taxon>
        <taxon>eudicotyledons</taxon>
        <taxon>Gunneridae</taxon>
        <taxon>Pentapetalae</taxon>
        <taxon>asterids</taxon>
        <taxon>lamiids</taxon>
        <taxon>Solanales</taxon>
        <taxon>Solanaceae</taxon>
        <taxon>Solanoideae</taxon>
        <taxon>Datureae</taxon>
        <taxon>Datura</taxon>
    </lineage>
</organism>
<feature type="region of interest" description="Disordered" evidence="1">
    <location>
        <begin position="96"/>
        <end position="123"/>
    </location>
</feature>
<protein>
    <submittedName>
        <fullName evidence="2">Uncharacterized protein</fullName>
    </submittedName>
</protein>
<evidence type="ECO:0000313" key="3">
    <source>
        <dbReference type="Proteomes" id="UP000823775"/>
    </source>
</evidence>
<gene>
    <name evidence="2" type="ORF">HAX54_017315</name>
</gene>
<feature type="non-terminal residue" evidence="2">
    <location>
        <position position="1"/>
    </location>
</feature>
<accession>A0ABS8Y874</accession>
<sequence length="123" mass="13503">AEAEVEVEVEVEVEIEAKATHIPDPVSALPPVFSSVVDPSPSTPACPSRLSTDSDLACLENMDWGFIRSKIDDEPIRDVEGGRRLTYSDALEMMHEIHSSEPSATMDQTCQPNTEDPTQPLHE</sequence>
<comment type="caution">
    <text evidence="2">The sequence shown here is derived from an EMBL/GenBank/DDBJ whole genome shotgun (WGS) entry which is preliminary data.</text>
</comment>
<feature type="non-terminal residue" evidence="2">
    <location>
        <position position="123"/>
    </location>
</feature>
<evidence type="ECO:0000313" key="2">
    <source>
        <dbReference type="EMBL" id="MCE5166314.1"/>
    </source>
</evidence>
<name>A0ABS8Y874_DATST</name>
<reference evidence="2 3" key="1">
    <citation type="journal article" date="2021" name="BMC Genomics">
        <title>Datura genome reveals duplications of psychoactive alkaloid biosynthetic genes and high mutation rate following tissue culture.</title>
        <authorList>
            <person name="Rajewski A."/>
            <person name="Carter-House D."/>
            <person name="Stajich J."/>
            <person name="Litt A."/>
        </authorList>
    </citation>
    <scope>NUCLEOTIDE SEQUENCE [LARGE SCALE GENOMIC DNA]</scope>
    <source>
        <strain evidence="2">AR-01</strain>
    </source>
</reference>
<keyword evidence="3" id="KW-1185">Reference proteome</keyword>
<dbReference type="Proteomes" id="UP000823775">
    <property type="component" value="Unassembled WGS sequence"/>
</dbReference>
<proteinExistence type="predicted"/>
<feature type="compositionally biased region" description="Polar residues" evidence="1">
    <location>
        <begin position="100"/>
        <end position="117"/>
    </location>
</feature>
<dbReference type="EMBL" id="JACEIK010021445">
    <property type="protein sequence ID" value="MCE5166314.1"/>
    <property type="molecule type" value="Genomic_DNA"/>
</dbReference>